<accession>A0A2D4HYQ8</accession>
<dbReference type="EMBL" id="IACK01063033">
    <property type="protein sequence ID" value="LAA77114.1"/>
    <property type="molecule type" value="Transcribed_RNA"/>
</dbReference>
<reference evidence="1" key="2">
    <citation type="submission" date="2017-11" db="EMBL/GenBank/DDBJ databases">
        <title>Coralsnake Venomics: Analyses of Venom Gland Transcriptomes and Proteomes of Six Brazilian Taxa.</title>
        <authorList>
            <person name="Aird S.D."/>
            <person name="Jorge da Silva N."/>
            <person name="Qiu L."/>
            <person name="Villar-Briones A."/>
            <person name="Aparecida-Saddi V."/>
            <person name="Campos-Telles M.P."/>
            <person name="Grau M."/>
            <person name="Mikheyev A.S."/>
        </authorList>
    </citation>
    <scope>NUCLEOTIDE SEQUENCE</scope>
    <source>
        <tissue evidence="1">Venom_gland</tissue>
    </source>
</reference>
<organism evidence="1">
    <name type="scientific">Micrurus lemniscatus lemniscatus</name>
    <dbReference type="NCBI Taxonomy" id="129467"/>
    <lineage>
        <taxon>Eukaryota</taxon>
        <taxon>Metazoa</taxon>
        <taxon>Chordata</taxon>
        <taxon>Craniata</taxon>
        <taxon>Vertebrata</taxon>
        <taxon>Euteleostomi</taxon>
        <taxon>Lepidosauria</taxon>
        <taxon>Squamata</taxon>
        <taxon>Bifurcata</taxon>
        <taxon>Unidentata</taxon>
        <taxon>Episquamata</taxon>
        <taxon>Toxicofera</taxon>
        <taxon>Serpentes</taxon>
        <taxon>Colubroidea</taxon>
        <taxon>Elapidae</taxon>
        <taxon>Elapinae</taxon>
        <taxon>Micrurus</taxon>
    </lineage>
</organism>
<proteinExistence type="predicted"/>
<sequence>MQFLSKVISPAFQLERKADPQAVLQPFSSSSSQTAPSWLWRWCWLSSMYGRALAAGLQAHPDFHFLDMLLRCSTHVCNHPWGSWQKLIVTLPSKCRQPLRSAAEHALLPTSRQAP</sequence>
<dbReference type="AlphaFoldDB" id="A0A2D4HYQ8"/>
<name>A0A2D4HYQ8_MICLE</name>
<reference evidence="1" key="1">
    <citation type="submission" date="2017-07" db="EMBL/GenBank/DDBJ databases">
        <authorList>
            <person name="Mikheyev A."/>
            <person name="Grau M."/>
        </authorList>
    </citation>
    <scope>NUCLEOTIDE SEQUENCE</scope>
    <source>
        <tissue evidence="1">Venom_gland</tissue>
    </source>
</reference>
<evidence type="ECO:0000313" key="1">
    <source>
        <dbReference type="EMBL" id="LAA77114.1"/>
    </source>
</evidence>
<protein>
    <submittedName>
        <fullName evidence="1">Uncharacterized protein</fullName>
    </submittedName>
</protein>